<proteinExistence type="predicted"/>
<dbReference type="CDD" id="cd04301">
    <property type="entry name" value="NAT_SF"/>
    <property type="match status" value="1"/>
</dbReference>
<protein>
    <submittedName>
        <fullName evidence="4">Acetyltransferase</fullName>
    </submittedName>
</protein>
<evidence type="ECO:0000313" key="5">
    <source>
        <dbReference type="Proteomes" id="UP000515734"/>
    </source>
</evidence>
<dbReference type="Gene3D" id="3.40.630.30">
    <property type="match status" value="1"/>
</dbReference>
<dbReference type="PROSITE" id="PS51186">
    <property type="entry name" value="GNAT"/>
    <property type="match status" value="1"/>
</dbReference>
<evidence type="ECO:0000256" key="1">
    <source>
        <dbReference type="ARBA" id="ARBA00022679"/>
    </source>
</evidence>
<keyword evidence="1 4" id="KW-0808">Transferase</keyword>
<dbReference type="PANTHER" id="PTHR43800">
    <property type="entry name" value="PEPTIDYL-LYSINE N-ACETYLTRANSFERASE YJAB"/>
    <property type="match status" value="1"/>
</dbReference>
<evidence type="ECO:0000256" key="2">
    <source>
        <dbReference type="ARBA" id="ARBA00023315"/>
    </source>
</evidence>
<dbReference type="AlphaFoldDB" id="A0A6S6P8F7"/>
<reference evidence="4 5" key="1">
    <citation type="submission" date="2020-07" db="EMBL/GenBank/DDBJ databases">
        <title>Complete genome sequence of Mycolicibacterium litorale like strain isolated from cardiac implantable electronic device infection.</title>
        <authorList>
            <person name="Fukano H."/>
            <person name="Miyama H."/>
            <person name="Hoshino Y."/>
        </authorList>
    </citation>
    <scope>NUCLEOTIDE SEQUENCE [LARGE SCALE GENOMIC DNA]</scope>
    <source>
        <strain evidence="4 5">NIIDNTM18</strain>
    </source>
</reference>
<gene>
    <name evidence="4" type="ORF">NIIDNTM18_39570</name>
</gene>
<feature type="domain" description="N-acetyltransferase" evidence="3">
    <location>
        <begin position="17"/>
        <end position="150"/>
    </location>
</feature>
<dbReference type="GO" id="GO:0016747">
    <property type="term" value="F:acyltransferase activity, transferring groups other than amino-acyl groups"/>
    <property type="evidence" value="ECO:0007669"/>
    <property type="project" value="InterPro"/>
</dbReference>
<keyword evidence="2" id="KW-0012">Acyltransferase</keyword>
<sequence>MDGEVLIRQTRGAAEYPVLVAVWRSAVVATHDFLEEEHRLAIEERLATDYLPNVRLAVAERDGVPIGFAGTASGKLEMLFVDADSRGKGVGSALLKHVIATHDVVSVDVNEQNEQAVGFYARAGFSVVGRSPVDGDGLPYPLLHMTSARERESAHLG</sequence>
<dbReference type="Pfam" id="PF13673">
    <property type="entry name" value="Acetyltransf_10"/>
    <property type="match status" value="1"/>
</dbReference>
<dbReference type="EMBL" id="AP023287">
    <property type="protein sequence ID" value="BCI54679.1"/>
    <property type="molecule type" value="Genomic_DNA"/>
</dbReference>
<dbReference type="InterPro" id="IPR000182">
    <property type="entry name" value="GNAT_dom"/>
</dbReference>
<dbReference type="Proteomes" id="UP000515734">
    <property type="component" value="Chromosome"/>
</dbReference>
<name>A0A6S6P8F7_9MYCO</name>
<evidence type="ECO:0000259" key="3">
    <source>
        <dbReference type="PROSITE" id="PS51186"/>
    </source>
</evidence>
<dbReference type="NCBIfam" id="NF007807">
    <property type="entry name" value="PRK10514.1"/>
    <property type="match status" value="1"/>
</dbReference>
<organism evidence="4 5">
    <name type="scientific">Mycolicibacterium litorale</name>
    <dbReference type="NCBI Taxonomy" id="758802"/>
    <lineage>
        <taxon>Bacteria</taxon>
        <taxon>Bacillati</taxon>
        <taxon>Actinomycetota</taxon>
        <taxon>Actinomycetes</taxon>
        <taxon>Mycobacteriales</taxon>
        <taxon>Mycobacteriaceae</taxon>
        <taxon>Mycolicibacterium</taxon>
    </lineage>
</organism>
<evidence type="ECO:0000313" key="4">
    <source>
        <dbReference type="EMBL" id="BCI54679.1"/>
    </source>
</evidence>
<dbReference type="InterPro" id="IPR016181">
    <property type="entry name" value="Acyl_CoA_acyltransferase"/>
</dbReference>
<dbReference type="SUPFAM" id="SSF55729">
    <property type="entry name" value="Acyl-CoA N-acyltransferases (Nat)"/>
    <property type="match status" value="1"/>
</dbReference>
<dbReference type="PANTHER" id="PTHR43800:SF1">
    <property type="entry name" value="PEPTIDYL-LYSINE N-ACETYLTRANSFERASE YJAB"/>
    <property type="match status" value="1"/>
</dbReference>
<accession>A0A6S6P8F7</accession>